<protein>
    <recommendedName>
        <fullName evidence="15">NADH dehydrogenase [ubiquinone] 1 beta subcomplex subunit 3</fullName>
    </recommendedName>
</protein>
<keyword evidence="9 12" id="KW-1133">Transmembrane helix</keyword>
<gene>
    <name evidence="13" type="ORF">PACTADRAFT_2276</name>
</gene>
<evidence type="ECO:0008006" key="15">
    <source>
        <dbReference type="Google" id="ProtNLM"/>
    </source>
</evidence>
<reference evidence="14" key="1">
    <citation type="submission" date="2016-05" db="EMBL/GenBank/DDBJ databases">
        <title>Comparative genomics of biotechnologically important yeasts.</title>
        <authorList>
            <consortium name="DOE Joint Genome Institute"/>
            <person name="Riley R."/>
            <person name="Haridas S."/>
            <person name="Wolfe K.H."/>
            <person name="Lopes M.R."/>
            <person name="Hittinger C.T."/>
            <person name="Goker M."/>
            <person name="Salamov A."/>
            <person name="Wisecaver J."/>
            <person name="Long T.M."/>
            <person name="Aerts A.L."/>
            <person name="Barry K."/>
            <person name="Choi C."/>
            <person name="Clum A."/>
            <person name="Coughlan A.Y."/>
            <person name="Deshpande S."/>
            <person name="Douglass A.P."/>
            <person name="Hanson S.J."/>
            <person name="Klenk H.-P."/>
            <person name="Labutti K."/>
            <person name="Lapidus A."/>
            <person name="Lindquist E."/>
            <person name="Lipzen A."/>
            <person name="Meier-Kolthoff J.P."/>
            <person name="Ohm R.A."/>
            <person name="Otillar R.P."/>
            <person name="Pangilinan J."/>
            <person name="Peng Y."/>
            <person name="Rokas A."/>
            <person name="Rosa C.A."/>
            <person name="Scheuner C."/>
            <person name="Sibirny A.A."/>
            <person name="Slot J.C."/>
            <person name="Stielow J.B."/>
            <person name="Sun H."/>
            <person name="Kurtzman C.P."/>
            <person name="Blackwell M."/>
            <person name="Grigoriev I.V."/>
            <person name="Jeffries T.W."/>
        </authorList>
    </citation>
    <scope>NUCLEOTIDE SEQUENCE [LARGE SCALE GENOMIC DNA]</scope>
    <source>
        <strain evidence="14">NRRL Y-2460</strain>
    </source>
</reference>
<dbReference type="Pfam" id="PF08122">
    <property type="entry name" value="NDUF_B12"/>
    <property type="match status" value="1"/>
</dbReference>
<organism evidence="13 14">
    <name type="scientific">Pachysolen tannophilus NRRL Y-2460</name>
    <dbReference type="NCBI Taxonomy" id="669874"/>
    <lineage>
        <taxon>Eukaryota</taxon>
        <taxon>Fungi</taxon>
        <taxon>Dikarya</taxon>
        <taxon>Ascomycota</taxon>
        <taxon>Saccharomycotina</taxon>
        <taxon>Pichiomycetes</taxon>
        <taxon>Pachysolenaceae</taxon>
        <taxon>Pachysolen</taxon>
    </lineage>
</organism>
<keyword evidence="5" id="KW-0679">Respiratory chain</keyword>
<keyword evidence="10" id="KW-0496">Mitochondrion</keyword>
<evidence type="ECO:0000256" key="8">
    <source>
        <dbReference type="ARBA" id="ARBA00022982"/>
    </source>
</evidence>
<comment type="function">
    <text evidence="1">Accessory subunit of the mitochondrial membrane respiratory chain NADH dehydrogenase (Complex I), that is believed not to be involved in catalysis. Complex I functions in the transfer of electrons from NADH to the respiratory chain. The immediate electron acceptor for the enzyme is believed to be ubiquinone.</text>
</comment>
<evidence type="ECO:0000313" key="13">
    <source>
        <dbReference type="EMBL" id="ODV95976.1"/>
    </source>
</evidence>
<keyword evidence="8" id="KW-0249">Electron transport</keyword>
<name>A0A1E4TW64_PACTA</name>
<proteinExistence type="inferred from homology"/>
<keyword evidence="14" id="KW-1185">Reference proteome</keyword>
<accession>A0A1E4TW64</accession>
<evidence type="ECO:0000256" key="12">
    <source>
        <dbReference type="SAM" id="Phobius"/>
    </source>
</evidence>
<evidence type="ECO:0000256" key="4">
    <source>
        <dbReference type="ARBA" id="ARBA00022448"/>
    </source>
</evidence>
<evidence type="ECO:0000313" key="14">
    <source>
        <dbReference type="Proteomes" id="UP000094236"/>
    </source>
</evidence>
<evidence type="ECO:0000256" key="6">
    <source>
        <dbReference type="ARBA" id="ARBA00022692"/>
    </source>
</evidence>
<evidence type="ECO:0000256" key="5">
    <source>
        <dbReference type="ARBA" id="ARBA00022660"/>
    </source>
</evidence>
<sequence>MAGVRSEHPWKKRDAWRLKGLFPGFGWGLGAFILYCGYEKLFLENKTSEHH</sequence>
<dbReference type="GO" id="GO:0022900">
    <property type="term" value="P:electron transport chain"/>
    <property type="evidence" value="ECO:0007669"/>
    <property type="project" value="InterPro"/>
</dbReference>
<evidence type="ECO:0000256" key="1">
    <source>
        <dbReference type="ARBA" id="ARBA00003195"/>
    </source>
</evidence>
<dbReference type="EMBL" id="KV454013">
    <property type="protein sequence ID" value="ODV95976.1"/>
    <property type="molecule type" value="Genomic_DNA"/>
</dbReference>
<comment type="similarity">
    <text evidence="3">Belongs to the complex I NDUFB3 subunit family.</text>
</comment>
<evidence type="ECO:0000256" key="9">
    <source>
        <dbReference type="ARBA" id="ARBA00022989"/>
    </source>
</evidence>
<evidence type="ECO:0000256" key="2">
    <source>
        <dbReference type="ARBA" id="ARBA00004298"/>
    </source>
</evidence>
<feature type="transmembrane region" description="Helical" evidence="12">
    <location>
        <begin position="20"/>
        <end position="38"/>
    </location>
</feature>
<evidence type="ECO:0000256" key="7">
    <source>
        <dbReference type="ARBA" id="ARBA00022792"/>
    </source>
</evidence>
<dbReference type="Proteomes" id="UP000094236">
    <property type="component" value="Unassembled WGS sequence"/>
</dbReference>
<comment type="subcellular location">
    <subcellularLocation>
        <location evidence="2">Mitochondrion inner membrane</location>
        <topology evidence="2">Single-pass membrane protein</topology>
        <orientation evidence="2">Matrix side</orientation>
    </subcellularLocation>
</comment>
<dbReference type="AlphaFoldDB" id="A0A1E4TW64"/>
<keyword evidence="11 12" id="KW-0472">Membrane</keyword>
<dbReference type="GO" id="GO:0005743">
    <property type="term" value="C:mitochondrial inner membrane"/>
    <property type="evidence" value="ECO:0007669"/>
    <property type="project" value="UniProtKB-SubCell"/>
</dbReference>
<evidence type="ECO:0000256" key="3">
    <source>
        <dbReference type="ARBA" id="ARBA00005667"/>
    </source>
</evidence>
<keyword evidence="4" id="KW-0813">Transport</keyword>
<dbReference type="InterPro" id="IPR012576">
    <property type="entry name" value="NDUFB3"/>
</dbReference>
<evidence type="ECO:0000256" key="10">
    <source>
        <dbReference type="ARBA" id="ARBA00023128"/>
    </source>
</evidence>
<dbReference type="OrthoDB" id="1716625at2759"/>
<keyword evidence="6 12" id="KW-0812">Transmembrane</keyword>
<keyword evidence="7" id="KW-0999">Mitochondrion inner membrane</keyword>
<evidence type="ECO:0000256" key="11">
    <source>
        <dbReference type="ARBA" id="ARBA00023136"/>
    </source>
</evidence>